<dbReference type="EMBL" id="FMZE01000006">
    <property type="protein sequence ID" value="SDD18130.1"/>
    <property type="molecule type" value="Genomic_DNA"/>
</dbReference>
<dbReference type="InterPro" id="IPR016032">
    <property type="entry name" value="Sig_transdc_resp-reg_C-effctor"/>
</dbReference>
<dbReference type="CDD" id="cd06170">
    <property type="entry name" value="LuxR_C_like"/>
    <property type="match status" value="1"/>
</dbReference>
<dbReference type="Gene3D" id="3.40.50.2300">
    <property type="match status" value="1"/>
</dbReference>
<dbReference type="GO" id="GO:0000160">
    <property type="term" value="P:phosphorelay signal transduction system"/>
    <property type="evidence" value="ECO:0007669"/>
    <property type="project" value="InterPro"/>
</dbReference>
<evidence type="ECO:0000313" key="5">
    <source>
        <dbReference type="Proteomes" id="UP000199494"/>
    </source>
</evidence>
<evidence type="ECO:0000256" key="1">
    <source>
        <dbReference type="ARBA" id="ARBA00022553"/>
    </source>
</evidence>
<dbReference type="InterPro" id="IPR001789">
    <property type="entry name" value="Sig_transdc_resp-reg_receiver"/>
</dbReference>
<keyword evidence="5" id="KW-1185">Reference proteome</keyword>
<dbReference type="Pfam" id="PF00196">
    <property type="entry name" value="GerE"/>
    <property type="match status" value="1"/>
</dbReference>
<feature type="compositionally biased region" description="Polar residues" evidence="3">
    <location>
        <begin position="1"/>
        <end position="18"/>
    </location>
</feature>
<dbReference type="SMART" id="SM00421">
    <property type="entry name" value="HTH_LUXR"/>
    <property type="match status" value="1"/>
</dbReference>
<proteinExistence type="predicted"/>
<evidence type="ECO:0000256" key="3">
    <source>
        <dbReference type="SAM" id="MobiDB-lite"/>
    </source>
</evidence>
<dbReference type="PROSITE" id="PS50110">
    <property type="entry name" value="RESPONSE_REGULATORY"/>
    <property type="match status" value="1"/>
</dbReference>
<dbReference type="SUPFAM" id="SSF52172">
    <property type="entry name" value="CheY-like"/>
    <property type="match status" value="1"/>
</dbReference>
<reference evidence="4 5" key="1">
    <citation type="submission" date="2016-10" db="EMBL/GenBank/DDBJ databases">
        <authorList>
            <person name="de Groot N.N."/>
        </authorList>
    </citation>
    <scope>NUCLEOTIDE SEQUENCE [LARGE SCALE GENOMIC DNA]</scope>
    <source>
        <strain evidence="4 5">CGMCC 4.5506</strain>
    </source>
</reference>
<dbReference type="PRINTS" id="PR00038">
    <property type="entry name" value="HTHLUXR"/>
</dbReference>
<dbReference type="PANTHER" id="PTHR43214">
    <property type="entry name" value="TWO-COMPONENT RESPONSE REGULATOR"/>
    <property type="match status" value="1"/>
</dbReference>
<dbReference type="GO" id="GO:0003677">
    <property type="term" value="F:DNA binding"/>
    <property type="evidence" value="ECO:0007669"/>
    <property type="project" value="UniProtKB-KW"/>
</dbReference>
<evidence type="ECO:0000256" key="2">
    <source>
        <dbReference type="ARBA" id="ARBA00023125"/>
    </source>
</evidence>
<accession>A0A1G6SMG8</accession>
<evidence type="ECO:0000313" key="4">
    <source>
        <dbReference type="EMBL" id="SDD18130.1"/>
    </source>
</evidence>
<dbReference type="InterPro" id="IPR011006">
    <property type="entry name" value="CheY-like_superfamily"/>
</dbReference>
<dbReference type="STRING" id="530584.SAMN05421630_106277"/>
<sequence>MVVQSVTRRSYPSPSSGGTERGLAGAVRTASERILNQDVWGDGERMTHSMDKGRTTLGLGAAGTRALTVAALDPVPIFREGLNALVNRTPGLRWVGYAANHHGSLQLCEQLRPNIVIVDSGFDPHCHLVRLLSDGDPTLVIVVMVREAQRTPQFLATAVAAGAHGIVPRSAEPRRLAEAIRRAHVDRRYTDPSLTPLTARPKRQTTMNGQVMNSPYRPQMPLSRREYQVLQLVAEGLENSAIAKILFLSVETVRTHVKSILRKLSAKDRTHAVTTAFRSGILIARPDDSASAPRNPQTPPSASPNAPA</sequence>
<organism evidence="4 5">
    <name type="scientific">Prauserella marina</name>
    <dbReference type="NCBI Taxonomy" id="530584"/>
    <lineage>
        <taxon>Bacteria</taxon>
        <taxon>Bacillati</taxon>
        <taxon>Actinomycetota</taxon>
        <taxon>Actinomycetes</taxon>
        <taxon>Pseudonocardiales</taxon>
        <taxon>Pseudonocardiaceae</taxon>
        <taxon>Prauserella</taxon>
    </lineage>
</organism>
<dbReference type="PANTHER" id="PTHR43214:SF43">
    <property type="entry name" value="TWO-COMPONENT RESPONSE REGULATOR"/>
    <property type="match status" value="1"/>
</dbReference>
<dbReference type="InterPro" id="IPR039420">
    <property type="entry name" value="WalR-like"/>
</dbReference>
<dbReference type="Proteomes" id="UP000199494">
    <property type="component" value="Unassembled WGS sequence"/>
</dbReference>
<keyword evidence="1" id="KW-0597">Phosphoprotein</keyword>
<protein>
    <submittedName>
        <fullName evidence="4">DNA-binding response regulator, NarL/FixJ family, contains REC and HTH domains</fullName>
    </submittedName>
</protein>
<name>A0A1G6SMG8_9PSEU</name>
<feature type="region of interest" description="Disordered" evidence="3">
    <location>
        <begin position="1"/>
        <end position="27"/>
    </location>
</feature>
<dbReference type="AlphaFoldDB" id="A0A1G6SMG8"/>
<feature type="compositionally biased region" description="Pro residues" evidence="3">
    <location>
        <begin position="296"/>
        <end position="308"/>
    </location>
</feature>
<dbReference type="InterPro" id="IPR058245">
    <property type="entry name" value="NreC/VraR/RcsB-like_REC"/>
</dbReference>
<dbReference type="PROSITE" id="PS00622">
    <property type="entry name" value="HTH_LUXR_1"/>
    <property type="match status" value="1"/>
</dbReference>
<keyword evidence="2 4" id="KW-0238">DNA-binding</keyword>
<dbReference type="GO" id="GO:0006355">
    <property type="term" value="P:regulation of DNA-templated transcription"/>
    <property type="evidence" value="ECO:0007669"/>
    <property type="project" value="InterPro"/>
</dbReference>
<gene>
    <name evidence="4" type="ORF">SAMN05421630_106277</name>
</gene>
<dbReference type="CDD" id="cd17535">
    <property type="entry name" value="REC_NarL-like"/>
    <property type="match status" value="1"/>
</dbReference>
<dbReference type="InterPro" id="IPR000792">
    <property type="entry name" value="Tscrpt_reg_LuxR_C"/>
</dbReference>
<dbReference type="SUPFAM" id="SSF46894">
    <property type="entry name" value="C-terminal effector domain of the bipartite response regulators"/>
    <property type="match status" value="1"/>
</dbReference>
<dbReference type="PROSITE" id="PS50043">
    <property type="entry name" value="HTH_LUXR_2"/>
    <property type="match status" value="1"/>
</dbReference>
<feature type="region of interest" description="Disordered" evidence="3">
    <location>
        <begin position="284"/>
        <end position="308"/>
    </location>
</feature>